<dbReference type="CDD" id="cd02094">
    <property type="entry name" value="P-type_ATPase_Cu-like"/>
    <property type="match status" value="1"/>
</dbReference>
<feature type="domain" description="HMA" evidence="17">
    <location>
        <begin position="762"/>
        <end position="827"/>
    </location>
</feature>
<evidence type="ECO:0000256" key="16">
    <source>
        <dbReference type="RuleBase" id="RU362081"/>
    </source>
</evidence>
<evidence type="ECO:0000256" key="12">
    <source>
        <dbReference type="ARBA" id="ARBA00022989"/>
    </source>
</evidence>
<sequence length="832" mass="88088">MKEEKYAIGGMSCAACAGRVEHAAGALNGVSSCRVNLLQNSMTISYDETKVNPSLIAAAVKSAGYSATLASGQAAAPSADKELRAQKYRLIASFIFTLLLMTVSMGPMLGFVLMADAQMAAWTQALLALIVMVLQRQYFIRGFKALGHLAPNMDSLVALGSAASFIYSLYQTLKLSSGMDSMLLHQAYPLYYESAATILCLVGIGKYFEHKAKVKSTQAIASLIDLSPKLIRVRRAGKEQLLSPQDVVIDDIVLVKVGESIGVDGMVTAGGGFVDQSSLTGESLPVKKQVGAKVLSGTMLTQGFIELKAQAVGENTTFAQILKFMDDTVSQKVPIARLADTIAYYFVPAVILLSIITGAVWLNFAPFAQALNFALCVLVVSCPCALGLATPTAVMVGTGRAAKMGILLRKLEVLEVLNRATTVIFDKTGTLTAGQLQLVSTTSARPGLDGFATMLTFSLESHSAHPLAAALVRSLGAKVKTALPVDDFRTVEGRGIQGVISGQTYYCGHLKWVQEMIPQDDPALPAATELSVSSEAQGLVVLHLFTAQGLLASYVLGDSLKPDAPALIAALHARGLKCLMLTGDRQAAAAFISKKLNLDGFQAELLAADKLQVIKDLQHQGERVVMLGDGVNDALCLTQADVGIGVHGASDIAVSACDLILMNDKLMTLDKALTLSKLTYRNIKENLFWAFIYNVLTIPLAAGLFYPAFGLELSPMLAALLMSLSSICVVSNALRLNFVNLGSNGEAHSTPSATTDEEIKLMTKVISIEGMHCNHCTSSVQQALSALPGASNISVSLEHKCASGDFAATLSDDMLKGVIESLGFKVTAITQG</sequence>
<evidence type="ECO:0000256" key="8">
    <source>
        <dbReference type="ARBA" id="ARBA00022796"/>
    </source>
</evidence>
<dbReference type="SUPFAM" id="SSF81665">
    <property type="entry name" value="Calcium ATPase, transmembrane domain M"/>
    <property type="match status" value="1"/>
</dbReference>
<keyword evidence="12 16" id="KW-1133">Transmembrane helix</keyword>
<evidence type="ECO:0000256" key="6">
    <source>
        <dbReference type="ARBA" id="ARBA00022737"/>
    </source>
</evidence>
<dbReference type="InterPro" id="IPR008250">
    <property type="entry name" value="ATPase_P-typ_transduc_dom_A_sf"/>
</dbReference>
<keyword evidence="16" id="KW-1003">Cell membrane</keyword>
<dbReference type="SFLD" id="SFLDG00002">
    <property type="entry name" value="C1.7:_P-type_atpase_like"/>
    <property type="match status" value="1"/>
</dbReference>
<proteinExistence type="inferred from homology"/>
<dbReference type="PRINTS" id="PR00119">
    <property type="entry name" value="CATATPASE"/>
</dbReference>
<dbReference type="SFLD" id="SFLDS00003">
    <property type="entry name" value="Haloacid_Dehalogenase"/>
    <property type="match status" value="1"/>
</dbReference>
<dbReference type="PANTHER" id="PTHR43520">
    <property type="entry name" value="ATP7, ISOFORM B"/>
    <property type="match status" value="1"/>
</dbReference>
<evidence type="ECO:0000256" key="15">
    <source>
        <dbReference type="ARBA" id="ARBA00023136"/>
    </source>
</evidence>
<dbReference type="InterPro" id="IPR027256">
    <property type="entry name" value="P-typ_ATPase_IB"/>
</dbReference>
<dbReference type="Pfam" id="PF00122">
    <property type="entry name" value="E1-E2_ATPase"/>
    <property type="match status" value="1"/>
</dbReference>
<dbReference type="Gene3D" id="2.70.150.10">
    <property type="entry name" value="Calcium-transporting ATPase, cytoplasmic transduction domain A"/>
    <property type="match status" value="1"/>
</dbReference>
<dbReference type="NCBIfam" id="TIGR01494">
    <property type="entry name" value="ATPase_P-type"/>
    <property type="match status" value="1"/>
</dbReference>
<keyword evidence="4 16" id="KW-0812">Transmembrane</keyword>
<keyword evidence="13" id="KW-0186">Copper</keyword>
<evidence type="ECO:0000313" key="19">
    <source>
        <dbReference type="Proteomes" id="UP000824150"/>
    </source>
</evidence>
<dbReference type="PROSITE" id="PS50846">
    <property type="entry name" value="HMA_2"/>
    <property type="match status" value="2"/>
</dbReference>
<dbReference type="CDD" id="cd00371">
    <property type="entry name" value="HMA"/>
    <property type="match status" value="2"/>
</dbReference>
<dbReference type="InterPro" id="IPR036412">
    <property type="entry name" value="HAD-like_sf"/>
</dbReference>
<dbReference type="EMBL" id="JAHLFG010000007">
    <property type="protein sequence ID" value="MBU3826006.1"/>
    <property type="molecule type" value="Genomic_DNA"/>
</dbReference>
<reference evidence="18" key="1">
    <citation type="journal article" date="2021" name="PeerJ">
        <title>Extensive microbial diversity within the chicken gut microbiome revealed by metagenomics and culture.</title>
        <authorList>
            <person name="Gilroy R."/>
            <person name="Ravi A."/>
            <person name="Getino M."/>
            <person name="Pursley I."/>
            <person name="Horton D.L."/>
            <person name="Alikhan N.F."/>
            <person name="Baker D."/>
            <person name="Gharbi K."/>
            <person name="Hall N."/>
            <person name="Watson M."/>
            <person name="Adriaenssens E.M."/>
            <person name="Foster-Nyarko E."/>
            <person name="Jarju S."/>
            <person name="Secka A."/>
            <person name="Antonio M."/>
            <person name="Oren A."/>
            <person name="Chaudhuri R.R."/>
            <person name="La Ragione R."/>
            <person name="Hildebrand F."/>
            <person name="Pallen M.J."/>
        </authorList>
    </citation>
    <scope>NUCLEOTIDE SEQUENCE</scope>
    <source>
        <strain evidence="18">687</strain>
    </source>
</reference>
<protein>
    <submittedName>
        <fullName evidence="18">Heavy metal translocating P-type ATPase</fullName>
    </submittedName>
</protein>
<dbReference type="InterPro" id="IPR018303">
    <property type="entry name" value="ATPase_P-typ_P_site"/>
</dbReference>
<dbReference type="AlphaFoldDB" id="A0A9E2KM50"/>
<dbReference type="InterPro" id="IPR006122">
    <property type="entry name" value="HMA_Cu_ion-bd"/>
</dbReference>
<keyword evidence="3" id="KW-0813">Transport</keyword>
<feature type="transmembrane region" description="Helical" evidence="16">
    <location>
        <begin position="90"/>
        <end position="113"/>
    </location>
</feature>
<evidence type="ECO:0000313" key="18">
    <source>
        <dbReference type="EMBL" id="MBU3826006.1"/>
    </source>
</evidence>
<feature type="transmembrane region" description="Helical" evidence="16">
    <location>
        <begin position="687"/>
        <end position="709"/>
    </location>
</feature>
<dbReference type="SUPFAM" id="SSF81653">
    <property type="entry name" value="Calcium ATPase, transduction domain A"/>
    <property type="match status" value="1"/>
</dbReference>
<gene>
    <name evidence="18" type="ORF">IAA31_00730</name>
</gene>
<dbReference type="PROSITE" id="PS51257">
    <property type="entry name" value="PROKAR_LIPOPROTEIN"/>
    <property type="match status" value="1"/>
</dbReference>
<evidence type="ECO:0000256" key="4">
    <source>
        <dbReference type="ARBA" id="ARBA00022692"/>
    </source>
</evidence>
<dbReference type="SUPFAM" id="SSF55008">
    <property type="entry name" value="HMA, heavy metal-associated domain"/>
    <property type="match status" value="2"/>
</dbReference>
<dbReference type="InterPro" id="IPR006121">
    <property type="entry name" value="HMA_dom"/>
</dbReference>
<comment type="caution">
    <text evidence="18">The sequence shown here is derived from an EMBL/GenBank/DDBJ whole genome shotgun (WGS) entry which is preliminary data.</text>
</comment>
<dbReference type="GO" id="GO:0012505">
    <property type="term" value="C:endomembrane system"/>
    <property type="evidence" value="ECO:0007669"/>
    <property type="project" value="UniProtKB-SubCell"/>
</dbReference>
<evidence type="ECO:0000256" key="11">
    <source>
        <dbReference type="ARBA" id="ARBA00022967"/>
    </source>
</evidence>
<dbReference type="PROSITE" id="PS00154">
    <property type="entry name" value="ATPASE_E1_E2"/>
    <property type="match status" value="1"/>
</dbReference>
<dbReference type="FunFam" id="3.30.70.100:FF:000001">
    <property type="entry name" value="ATPase copper transporting beta"/>
    <property type="match status" value="1"/>
</dbReference>
<dbReference type="PRINTS" id="PR00943">
    <property type="entry name" value="CUATPASE"/>
</dbReference>
<dbReference type="Gene3D" id="3.40.50.1000">
    <property type="entry name" value="HAD superfamily/HAD-like"/>
    <property type="match status" value="1"/>
</dbReference>
<evidence type="ECO:0000256" key="9">
    <source>
        <dbReference type="ARBA" id="ARBA00022840"/>
    </source>
</evidence>
<dbReference type="InterPro" id="IPR044492">
    <property type="entry name" value="P_typ_ATPase_HD_dom"/>
</dbReference>
<dbReference type="PROSITE" id="PS01047">
    <property type="entry name" value="HMA_1"/>
    <property type="match status" value="1"/>
</dbReference>
<dbReference type="Pfam" id="PF00702">
    <property type="entry name" value="Hydrolase"/>
    <property type="match status" value="1"/>
</dbReference>
<dbReference type="GO" id="GO:0016887">
    <property type="term" value="F:ATP hydrolysis activity"/>
    <property type="evidence" value="ECO:0007669"/>
    <property type="project" value="InterPro"/>
</dbReference>
<dbReference type="GO" id="GO:0055070">
    <property type="term" value="P:copper ion homeostasis"/>
    <property type="evidence" value="ECO:0007669"/>
    <property type="project" value="TreeGrafter"/>
</dbReference>
<evidence type="ECO:0000256" key="2">
    <source>
        <dbReference type="ARBA" id="ARBA00006024"/>
    </source>
</evidence>
<evidence type="ECO:0000256" key="1">
    <source>
        <dbReference type="ARBA" id="ARBA00004127"/>
    </source>
</evidence>
<feature type="domain" description="HMA" evidence="17">
    <location>
        <begin position="2"/>
        <end position="68"/>
    </location>
</feature>
<dbReference type="Gene3D" id="1.20.1110.10">
    <property type="entry name" value="Calcium-transporting ATPase, transmembrane domain"/>
    <property type="match status" value="1"/>
</dbReference>
<keyword evidence="9 16" id="KW-0067">ATP-binding</keyword>
<organism evidence="18 19">
    <name type="scientific">Candidatus Anaerobiospirillum merdipullorum</name>
    <dbReference type="NCBI Taxonomy" id="2838450"/>
    <lineage>
        <taxon>Bacteria</taxon>
        <taxon>Pseudomonadati</taxon>
        <taxon>Pseudomonadota</taxon>
        <taxon>Gammaproteobacteria</taxon>
        <taxon>Aeromonadales</taxon>
        <taxon>Succinivibrionaceae</taxon>
        <taxon>Anaerobiospirillum</taxon>
    </lineage>
</organism>
<evidence type="ECO:0000256" key="5">
    <source>
        <dbReference type="ARBA" id="ARBA00022723"/>
    </source>
</evidence>
<dbReference type="GO" id="GO:0005524">
    <property type="term" value="F:ATP binding"/>
    <property type="evidence" value="ECO:0007669"/>
    <property type="project" value="UniProtKB-UniRule"/>
</dbReference>
<dbReference type="InterPro" id="IPR059000">
    <property type="entry name" value="ATPase_P-type_domA"/>
</dbReference>
<dbReference type="NCBIfam" id="TIGR00003">
    <property type="entry name" value="copper ion binding protein"/>
    <property type="match status" value="2"/>
</dbReference>
<keyword evidence="15 16" id="KW-0472">Membrane</keyword>
<dbReference type="NCBIfam" id="TIGR01511">
    <property type="entry name" value="ATPase-IB1_Cu"/>
    <property type="match status" value="1"/>
</dbReference>
<evidence type="ECO:0000256" key="13">
    <source>
        <dbReference type="ARBA" id="ARBA00023008"/>
    </source>
</evidence>
<dbReference type="Pfam" id="PF00403">
    <property type="entry name" value="HMA"/>
    <property type="match status" value="2"/>
</dbReference>
<feature type="transmembrane region" description="Helical" evidence="16">
    <location>
        <begin position="151"/>
        <end position="170"/>
    </location>
</feature>
<dbReference type="InterPro" id="IPR017969">
    <property type="entry name" value="Heavy-metal-associated_CS"/>
</dbReference>
<feature type="transmembrane region" description="Helical" evidence="16">
    <location>
        <begin position="370"/>
        <end position="396"/>
    </location>
</feature>
<feature type="transmembrane region" description="Helical" evidence="16">
    <location>
        <begin position="342"/>
        <end position="364"/>
    </location>
</feature>
<dbReference type="InterPro" id="IPR023214">
    <property type="entry name" value="HAD_sf"/>
</dbReference>
<dbReference type="InterPro" id="IPR001757">
    <property type="entry name" value="P_typ_ATPase"/>
</dbReference>
<keyword evidence="5 16" id="KW-0479">Metal-binding</keyword>
<keyword evidence="14" id="KW-0406">Ion transport</keyword>
<dbReference type="GO" id="GO:0005886">
    <property type="term" value="C:plasma membrane"/>
    <property type="evidence" value="ECO:0007669"/>
    <property type="project" value="UniProtKB-SubCell"/>
</dbReference>
<dbReference type="NCBIfam" id="TIGR01525">
    <property type="entry name" value="ATPase-IB_hvy"/>
    <property type="match status" value="1"/>
</dbReference>
<dbReference type="Gene3D" id="3.40.1110.10">
    <property type="entry name" value="Calcium-transporting ATPase, cytoplasmic domain N"/>
    <property type="match status" value="1"/>
</dbReference>
<keyword evidence="6" id="KW-0677">Repeat</keyword>
<accession>A0A9E2KM50</accession>
<dbReference type="GO" id="GO:0043682">
    <property type="term" value="F:P-type divalent copper transporter activity"/>
    <property type="evidence" value="ECO:0007669"/>
    <property type="project" value="TreeGrafter"/>
</dbReference>
<evidence type="ECO:0000256" key="7">
    <source>
        <dbReference type="ARBA" id="ARBA00022741"/>
    </source>
</evidence>
<reference evidence="18" key="2">
    <citation type="submission" date="2021-04" db="EMBL/GenBank/DDBJ databases">
        <authorList>
            <person name="Gilroy R."/>
        </authorList>
    </citation>
    <scope>NUCLEOTIDE SEQUENCE</scope>
    <source>
        <strain evidence="18">687</strain>
    </source>
</reference>
<evidence type="ECO:0000256" key="10">
    <source>
        <dbReference type="ARBA" id="ARBA00022842"/>
    </source>
</evidence>
<keyword evidence="8" id="KW-0187">Copper transport</keyword>
<evidence type="ECO:0000259" key="17">
    <source>
        <dbReference type="PROSITE" id="PS50846"/>
    </source>
</evidence>
<dbReference type="InterPro" id="IPR023298">
    <property type="entry name" value="ATPase_P-typ_TM_dom_sf"/>
</dbReference>
<dbReference type="GO" id="GO:0005507">
    <property type="term" value="F:copper ion binding"/>
    <property type="evidence" value="ECO:0007669"/>
    <property type="project" value="InterPro"/>
</dbReference>
<keyword evidence="7 16" id="KW-0547">Nucleotide-binding</keyword>
<evidence type="ECO:0000256" key="3">
    <source>
        <dbReference type="ARBA" id="ARBA00022448"/>
    </source>
</evidence>
<dbReference type="PANTHER" id="PTHR43520:SF8">
    <property type="entry name" value="P-TYPE CU(+) TRANSPORTER"/>
    <property type="match status" value="1"/>
</dbReference>
<keyword evidence="11" id="KW-1278">Translocase</keyword>
<evidence type="ECO:0000256" key="14">
    <source>
        <dbReference type="ARBA" id="ARBA00023065"/>
    </source>
</evidence>
<dbReference type="SUPFAM" id="SSF56784">
    <property type="entry name" value="HAD-like"/>
    <property type="match status" value="1"/>
</dbReference>
<dbReference type="SFLD" id="SFLDF00027">
    <property type="entry name" value="p-type_atpase"/>
    <property type="match status" value="1"/>
</dbReference>
<name>A0A9E2KM50_9GAMM</name>
<dbReference type="Proteomes" id="UP000824150">
    <property type="component" value="Unassembled WGS sequence"/>
</dbReference>
<keyword evidence="10" id="KW-0460">Magnesium</keyword>
<feature type="transmembrane region" description="Helical" evidence="16">
    <location>
        <begin position="119"/>
        <end position="139"/>
    </location>
</feature>
<dbReference type="Gene3D" id="3.30.70.100">
    <property type="match status" value="2"/>
</dbReference>
<comment type="subcellular location">
    <subcellularLocation>
        <location evidence="16">Cell membrane</location>
    </subcellularLocation>
    <subcellularLocation>
        <location evidence="1">Endomembrane system</location>
        <topology evidence="1">Multi-pass membrane protein</topology>
    </subcellularLocation>
</comment>
<comment type="similarity">
    <text evidence="2 16">Belongs to the cation transport ATPase (P-type) (TC 3.A.3) family. Type IB subfamily.</text>
</comment>
<dbReference type="InterPro" id="IPR036163">
    <property type="entry name" value="HMA_dom_sf"/>
</dbReference>
<feature type="transmembrane region" description="Helical" evidence="16">
    <location>
        <begin position="190"/>
        <end position="208"/>
    </location>
</feature>
<dbReference type="InterPro" id="IPR023299">
    <property type="entry name" value="ATPase_P-typ_cyto_dom_N"/>
</dbReference>